<dbReference type="PIRSF" id="PIRSF010340">
    <property type="entry name" value="Midasin"/>
    <property type="match status" value="1"/>
</dbReference>
<feature type="compositionally biased region" description="Acidic residues" evidence="11">
    <location>
        <begin position="3053"/>
        <end position="3062"/>
    </location>
</feature>
<feature type="domain" description="VWFA" evidence="12">
    <location>
        <begin position="4404"/>
        <end position="4600"/>
    </location>
</feature>
<feature type="coiled-coil region" evidence="10">
    <location>
        <begin position="2845"/>
        <end position="2896"/>
    </location>
</feature>
<proteinExistence type="inferred from homology"/>
<feature type="compositionally biased region" description="Acidic residues" evidence="11">
    <location>
        <begin position="3827"/>
        <end position="3840"/>
    </location>
</feature>
<dbReference type="PROSITE" id="PS50234">
    <property type="entry name" value="VWFA"/>
    <property type="match status" value="1"/>
</dbReference>
<feature type="compositionally biased region" description="Basic and acidic residues" evidence="11">
    <location>
        <begin position="4247"/>
        <end position="4277"/>
    </location>
</feature>
<dbReference type="InterPro" id="IPR003593">
    <property type="entry name" value="AAA+_ATPase"/>
</dbReference>
<protein>
    <recommendedName>
        <fullName evidence="4 9">Midasin</fullName>
    </recommendedName>
</protein>
<evidence type="ECO:0000256" key="4">
    <source>
        <dbReference type="ARBA" id="ARBA00017143"/>
    </source>
</evidence>
<evidence type="ECO:0000256" key="10">
    <source>
        <dbReference type="SAM" id="Coils"/>
    </source>
</evidence>
<evidence type="ECO:0000256" key="8">
    <source>
        <dbReference type="ARBA" id="ARBA00023242"/>
    </source>
</evidence>
<feature type="region of interest" description="Disordered" evidence="11">
    <location>
        <begin position="3737"/>
        <end position="3768"/>
    </location>
</feature>
<organism evidence="13 14">
    <name type="scientific">Perkinsus chesapeaki</name>
    <name type="common">Clam parasite</name>
    <name type="synonym">Perkinsus andrewsi</name>
    <dbReference type="NCBI Taxonomy" id="330153"/>
    <lineage>
        <taxon>Eukaryota</taxon>
        <taxon>Sar</taxon>
        <taxon>Alveolata</taxon>
        <taxon>Perkinsozoa</taxon>
        <taxon>Perkinsea</taxon>
        <taxon>Perkinsida</taxon>
        <taxon>Perkinsidae</taxon>
        <taxon>Perkinsus</taxon>
    </lineage>
</organism>
<dbReference type="Pfam" id="PF17867">
    <property type="entry name" value="AAA_lid_7"/>
    <property type="match status" value="1"/>
</dbReference>
<dbReference type="SMART" id="SM00382">
    <property type="entry name" value="AAA"/>
    <property type="match status" value="4"/>
</dbReference>
<name>A0A7J6MKT7_PERCH</name>
<evidence type="ECO:0000256" key="3">
    <source>
        <dbReference type="ARBA" id="ARBA00007188"/>
    </source>
</evidence>
<dbReference type="Proteomes" id="UP000591131">
    <property type="component" value="Unassembled WGS sequence"/>
</dbReference>
<comment type="function">
    <text evidence="9">Nuclear chaperone required for maturation and nuclear export of pre-60S ribosome subunits.</text>
</comment>
<dbReference type="OrthoDB" id="5186at2759"/>
<dbReference type="SUPFAM" id="SSF53300">
    <property type="entry name" value="vWA-like"/>
    <property type="match status" value="1"/>
</dbReference>
<dbReference type="InterPro" id="IPR041190">
    <property type="entry name" value="Midasin_AAA_lid_5"/>
</dbReference>
<dbReference type="PANTHER" id="PTHR48103:SF2">
    <property type="entry name" value="MIDASIN"/>
    <property type="match status" value="1"/>
</dbReference>
<dbReference type="Gene3D" id="3.40.50.300">
    <property type="entry name" value="P-loop containing nucleotide triphosphate hydrolases"/>
    <property type="match status" value="6"/>
</dbReference>
<evidence type="ECO:0000256" key="2">
    <source>
        <dbReference type="ARBA" id="ARBA00004642"/>
    </source>
</evidence>
<keyword evidence="7 9" id="KW-0143">Chaperone</keyword>
<feature type="compositionally biased region" description="Acidic residues" evidence="11">
    <location>
        <begin position="3949"/>
        <end position="3958"/>
    </location>
</feature>
<feature type="compositionally biased region" description="Basic and acidic residues" evidence="11">
    <location>
        <begin position="4105"/>
        <end position="4114"/>
    </location>
</feature>
<dbReference type="InterPro" id="IPR011704">
    <property type="entry name" value="ATPase_dyneun-rel_AAA"/>
</dbReference>
<dbReference type="PANTHER" id="PTHR48103">
    <property type="entry name" value="MIDASIN-RELATED"/>
    <property type="match status" value="1"/>
</dbReference>
<comment type="similarity">
    <text evidence="3 9">Belongs to the midasin family.</text>
</comment>
<evidence type="ECO:0000256" key="7">
    <source>
        <dbReference type="ARBA" id="ARBA00023186"/>
    </source>
</evidence>
<evidence type="ECO:0000313" key="14">
    <source>
        <dbReference type="Proteomes" id="UP000591131"/>
    </source>
</evidence>
<dbReference type="GO" id="GO:0005730">
    <property type="term" value="C:nucleolus"/>
    <property type="evidence" value="ECO:0007669"/>
    <property type="project" value="UniProtKB-SubCell"/>
</dbReference>
<feature type="compositionally biased region" description="Acidic residues" evidence="11">
    <location>
        <begin position="3902"/>
        <end position="3913"/>
    </location>
</feature>
<feature type="compositionally biased region" description="Acidic residues" evidence="11">
    <location>
        <begin position="3926"/>
        <end position="3943"/>
    </location>
</feature>
<evidence type="ECO:0000256" key="1">
    <source>
        <dbReference type="ARBA" id="ARBA00004604"/>
    </source>
</evidence>
<comment type="caution">
    <text evidence="13">The sequence shown here is derived from an EMBL/GenBank/DDBJ whole genome shotgun (WGS) entry which is preliminary data.</text>
</comment>
<dbReference type="GO" id="GO:0000055">
    <property type="term" value="P:ribosomal large subunit export from nucleus"/>
    <property type="evidence" value="ECO:0007669"/>
    <property type="project" value="TreeGrafter"/>
</dbReference>
<evidence type="ECO:0000256" key="11">
    <source>
        <dbReference type="SAM" id="MobiDB-lite"/>
    </source>
</evidence>
<feature type="compositionally biased region" description="Basic and acidic residues" evidence="11">
    <location>
        <begin position="3841"/>
        <end position="3861"/>
    </location>
</feature>
<feature type="compositionally biased region" description="Acidic residues" evidence="11">
    <location>
        <begin position="4211"/>
        <end position="4234"/>
    </location>
</feature>
<dbReference type="GO" id="GO:0000027">
    <property type="term" value="P:ribosomal large subunit assembly"/>
    <property type="evidence" value="ECO:0007669"/>
    <property type="project" value="InterPro"/>
</dbReference>
<feature type="compositionally biased region" description="Basic and acidic residues" evidence="11">
    <location>
        <begin position="4142"/>
        <end position="4151"/>
    </location>
</feature>
<feature type="compositionally biased region" description="Basic and acidic residues" evidence="11">
    <location>
        <begin position="3879"/>
        <end position="3897"/>
    </location>
</feature>
<comment type="subcellular location">
    <subcellularLocation>
        <location evidence="1">Nucleus</location>
        <location evidence="1">Nucleolus</location>
    </subcellularLocation>
    <subcellularLocation>
        <location evidence="2">Nucleus</location>
        <location evidence="2">Nucleoplasm</location>
    </subcellularLocation>
</comment>
<feature type="compositionally biased region" description="Acidic residues" evidence="11">
    <location>
        <begin position="3862"/>
        <end position="3878"/>
    </location>
</feature>
<accession>A0A7J6MKT7</accession>
<evidence type="ECO:0000313" key="13">
    <source>
        <dbReference type="EMBL" id="KAF4672212.1"/>
    </source>
</evidence>
<feature type="compositionally biased region" description="Basic and acidic residues" evidence="11">
    <location>
        <begin position="4082"/>
        <end position="4097"/>
    </location>
</feature>
<evidence type="ECO:0000256" key="6">
    <source>
        <dbReference type="ARBA" id="ARBA00022840"/>
    </source>
</evidence>
<feature type="compositionally biased region" description="Basic and acidic residues" evidence="11">
    <location>
        <begin position="3914"/>
        <end position="3925"/>
    </location>
</feature>
<dbReference type="GO" id="GO:0030687">
    <property type="term" value="C:preribosome, large subunit precursor"/>
    <property type="evidence" value="ECO:0007669"/>
    <property type="project" value="TreeGrafter"/>
</dbReference>
<reference evidence="13 14" key="1">
    <citation type="submission" date="2020-04" db="EMBL/GenBank/DDBJ databases">
        <title>Perkinsus chesapeaki whole genome sequence.</title>
        <authorList>
            <person name="Bogema D.R."/>
        </authorList>
    </citation>
    <scope>NUCLEOTIDE SEQUENCE [LARGE SCALE GENOMIC DNA]</scope>
    <source>
        <strain evidence="13">ATCC PRA-425</strain>
    </source>
</reference>
<evidence type="ECO:0000259" key="12">
    <source>
        <dbReference type="PROSITE" id="PS50234"/>
    </source>
</evidence>
<dbReference type="Pfam" id="PF17865">
    <property type="entry name" value="AAA_lid_5"/>
    <property type="match status" value="1"/>
</dbReference>
<dbReference type="GO" id="GO:0005524">
    <property type="term" value="F:ATP binding"/>
    <property type="evidence" value="ECO:0007669"/>
    <property type="project" value="UniProtKB-KW"/>
</dbReference>
<dbReference type="SUPFAM" id="SSF52540">
    <property type="entry name" value="P-loop containing nucleoside triphosphate hydrolases"/>
    <property type="match status" value="6"/>
</dbReference>
<feature type="compositionally biased region" description="Acidic residues" evidence="11">
    <location>
        <begin position="4157"/>
        <end position="4178"/>
    </location>
</feature>
<feature type="region of interest" description="Disordered" evidence="11">
    <location>
        <begin position="3043"/>
        <end position="3062"/>
    </location>
</feature>
<dbReference type="EMBL" id="JAAPAO010000116">
    <property type="protein sequence ID" value="KAF4672212.1"/>
    <property type="molecule type" value="Genomic_DNA"/>
</dbReference>
<keyword evidence="8 9" id="KW-0539">Nucleus</keyword>
<dbReference type="InterPro" id="IPR002035">
    <property type="entry name" value="VWF_A"/>
</dbReference>
<dbReference type="InterPro" id="IPR036465">
    <property type="entry name" value="vWFA_dom_sf"/>
</dbReference>
<dbReference type="InterPro" id="IPR040848">
    <property type="entry name" value="AAA_lid_7"/>
</dbReference>
<keyword evidence="6 9" id="KW-0067">ATP-binding</keyword>
<dbReference type="GO" id="GO:0016887">
    <property type="term" value="F:ATP hydrolysis activity"/>
    <property type="evidence" value="ECO:0007669"/>
    <property type="project" value="InterPro"/>
</dbReference>
<dbReference type="InterPro" id="IPR027417">
    <property type="entry name" value="P-loop_NTPase"/>
</dbReference>
<dbReference type="GO" id="GO:0005654">
    <property type="term" value="C:nucleoplasm"/>
    <property type="evidence" value="ECO:0007669"/>
    <property type="project" value="UniProtKB-SubCell"/>
</dbReference>
<dbReference type="FunFam" id="3.40.50.300:FF:000142">
    <property type="entry name" value="Midasin"/>
    <property type="match status" value="2"/>
</dbReference>
<keyword evidence="14" id="KW-1185">Reference proteome</keyword>
<evidence type="ECO:0000256" key="5">
    <source>
        <dbReference type="ARBA" id="ARBA00022741"/>
    </source>
</evidence>
<sequence>MEGSSFLTSLHGKLLSSSDDTIEFAIQGFTSLPFQERRELFSGVFSGELRLTYLWLMSALLGLPFARRRALWALSEMTSSPWEGLENDPNVNNLMCDTLWRLVHSSAYGQLKDKWDWEKILKRLACTSPVAAQALETVRGTEISCGRRPLVKSIEEYVIGDSGDCQEEQIGADDLTVGQQKALNDIYTWVNVLPTLSCLCLHGPSGCGKTTVIHRAHQVAAADRDLVTLHIDDSTDPKSLIGGFQQVPNKPGRFEWQMGVLAKAMVEGSWVVIEDIDKVSSDVLAILPSPSDNSDAGYLVLEQNTTLRIHPDFVLIGTVSSCNQSSTMGSSLDLLLATSTSLQTWTHVEMPSMTGDEMEKYIAAKVLAFPAWGKAVSEAYSKVNAAMEDEGVSRKLTPKDFSRAVERLAPLSTRWPHRWPLAENTRMRISREMYAVWVAHVYDGDARRKIYGALRESLGLPSGAAGSDNAPEVTLDRSNVSIGTDVEPLPRKHLDDLEGDERAVLEEYSLTSVHRRLLEFLAKCVVYNEPALLVGDTGCGKTTTVQCLARMLNRELMVYNFSDQSEAQELIGGLKPLPIDADDLIKRWHVLMDKTFSKKSNAALAAHVDKVAKKKGGAKALGIIAETARKAISAGREEEEWKKLAQECKAAVETKVEVGLVSLRFEFVEGQLLTALRTGAWLVLDEINLAPGDMLQRIAGLLEQGASTEEHPLYFDVHEAGGSGLKIPIHPDFRLFACMNPSHLGPAKKPLPAGIRARFCEYYVDEVVEDADLIQLVSDGLSRNLPNPPSEAVVRVYKTVREMAADGQLSDGQGGKPVFSLRSLSRALRFARTFVRSPKYRHHDGGIEAVREGLAVTFAGVLSESSEAKVMEEINRLLPGPSKVVKRIGQAAGSLDAVVERDAVCIEGYWVARGPKEIDAQRLLAEFCVTESARRNLRKVLRCVSGGKVVRPPVLLEGPTGAGKTSLVKFVAAMTGHECIRINNHEHTDLQEYLGQHVYDHGVLKFEEGPLVKACRSGAWVVLDELNLAPSEVLEGINRLLDDNREIHIAETNTTVVPDPDFVVFATQNPAGGDYGGRKQLSRALRNRFTTMWIDSLSSEELRAILQHKCQLAPSIASGMVKVYESLRAHKNVDALLAGGGSELITIRDILRWAHRRPGTMQECGLEGWCLLGERLRHEDQRVEVAKALVTHCRTYGVTVESYLDLDYREDPYVAEIKKGQWGTGLVWTETMCRMIALVSRCAKYGESALLVGETGTGKTTVVQTVADFHGINLEIVNCHQHTEPADFLGAMRPAAGRRDVRGLIMAKARRMCELVGREMGEEPATTVRSIVVDYSLEDQDEVEENASPKRARVRSELRALWREIGDLRGEVNHETEHDLFAWQDGPVTRAMRGEGHWVLLDEASLATDAVLERLNSVLEAGERSVMLAEKPGGEVVVGGEKFSLMMTMNPGGDFGKRELSPALRSRMTEIWIKGLDYSDENEDSEASRLIRNLLSDEAKPLAGSIRRAVAWVMEEIPAQVLPMSIRNVGLWVTACNELVGMSLGERFLHGGTMTIVDALMDSPELQRKAMRMLEGYAPEGTDLGSFGEDGYEWVRDAVRRSDSDGLGPFHFPPVSSGSTISPVAFDFAAPTTALNLGRILRGITVGKEQTEIADLVGQFLPTAGQGGDGGHEVSFAWSDGVLLSALRRDNCWVLLDELNLAPQPVLEGLNSLLDHRRELVVPETGEKVRAKPGSFQLFATQNRMVDGGGRKGLPKSFLNRFVKIAVSELTAKDSESICMRLFGEELWPVVCQGAVESVRAAGEMQFKGGSGWEWNLRDVLRVSSSVQAGKVEQLSPALQCYLLLSCRLQTAEDREALRSVIWSAAKDPRWTAGCDVEDVDVGSMLIRVAEAFKSSAKAGFGVTDTDVLQSQSFGLSAGSAAVLNSWPVLMVGDGGTGRRKLVEVLAAVAGVKLVSIRMHAQMDANDLVGQFVQRPEGGFQWVDSPLVCALKSGDWVLFTSVEQCPSAVVDRLNALLEVGGRLQVPERGRANPEDLTVTPHPGCRLFFTADARHAHLVSNPLRNRCVEIFVGSSAGTADLERVCMAASGGLVDSVEEMQDCKKFQVVAREASRQAALGRGFRGEASEIGQLKPLFAEQSIVAKTIGAAKMCAEEGPEGECYAYRWMIESTLGTSWDIESRLEALPEEVTIDPAVLRNMKAICPSDRRWVVMTYMRVAPREGSLLYQLEHPEDAAELALLSGRRLQLMKRAQRVAGEVPTDPRVMPYYCRLMKVLDSYDQLSSQAETSLIVFLDEYERTVRSPSDRSTRPPEAAVACPVHLPMFGSASESAMELVLEVAIRNISLAYQSTSGDRRAQTLGDILAQVRSLAVLNRRARKGDEDSREKLQKLQVVLAETVASIVDSARQHREETAVADEVSKRPVWPAEILRCAGEISASRFDELELPCPWPVVDGLAMQTEAAWSTGSIPGDLAAVEGLFSRLAQRSPEGLIRAHGGWTTILGASVAEAVLRWPISDVPEAANLAKYIREIVPSAAKSEEQASVECADVMEKCCRASGDLPQFAGSVGRFGEALEGETDPYARLGLAAAWHLTLGAGILHLETDPTESRSAWCINAHRFITDLDKELDVRQRCLDLAAVGAGGIASLRRAVKKLSESVGEVENTLCVREVPETKPDAIEEFVWETSGLGEINRDEANYRELRTLVHEFVDSVVGPLMADDRWRQEGLELDEAMVLAQSAASIAESLMTGFPAHGDITRPLALDCLAVASSAAAITMRNKENGRGAPHVKSELNRVHLPLRAASLSTEESEDLAYDPTTASLALRAFGVARSQNNRVDDGRWTAIGHVDALVSEFERLEEEEAAAKDEGMIRQNEVTFIERMRELTSEDDNDLEKLQQEYNVKLFEDASHSRVIRQLESDDVMADIGRPVESEATDVEVEEQVNRDGLGSTADATRALDGISGLLVQAITDDDGTESDGLMDELIGEAWRDLLGSLKEDEVVTGKSGAPGGVTIGKWINDDGMPIVLGRLNRLTRDLDKRVEAEEMMPSVEKEEKEVEDADEGIEENEDMSVEELEALERRRLKREGELKVRLRDVINRKGARATEKLSFYLESADGRALDLLNSHFVHPLTLLLHHLEAINRAIPEGHPAVDACLRAVRKFLDSCTLGSTSPMSALLMLEECLDRYDALVRAVPSHLLKAGAGAVTSVRRSVATFRAMQIASWRDLRASREAFWRSKARGRWFARLWSAAKSTKLEGAEDRLKAELFDTGMRFVRTSPLVQFSERVAIIKTVGELLNVPVLQHLHGMAMVWLPYVDKQMEIHRKALEKEVKELIQCARWDLGPSANHAAFRDMTKRAHKQLAKAARMFDSAVLAPTDPILAAVTLTPPLRVGQEMKCRELCEALSDTKAFLMGENPAQAKRRQMIQLKDYIVEEVPVPPGSPATIDLSTEVMAGSPLVREEGSDMKLSRTFNICLHEWLKLSSLHKAPPSMDLPMDQLNWWMQRVVQLFHDTLNTAGRRRWLKSVDEAMSIVDETDSIVVEGQADVISLVTLLDSAVNESVAQLSAVSSKPLAPIPTVVKDSLDSMCPEIEQITSRLDGGEESNSLLVRGEWIEQLKGAARSMVEYLRSPACLSLIPRLAEVATELSSCVDALVIKLCPIGCDEVSAADLSKAISGELPYDGPQASEALKNLREGRISGGMAMTPSSELDGELESSLIGLHAMIKFVCHLHQEGLSLSEGEDAEGGEGREGTTDWQQGTGLGDGSGARDVSDEIEDKNMFDTLQEEKKEQAQEQQQPPQDSEEDKSKGVEVGDIMDVDGPEENVQREPNEDEKEDKENDDMDREMGDVDLKEGGEIEQKQKGPEEEEDNDEGSDSEDDENAEKKQDENIETKGGEKQAETDVVAAEEEGEGEADEEQKNGENEKNSEEGDEKADDGDENGEDDGEGSINEESGDEEDEAFEASLAKAKEDQESGEEGEDGENARQDGEADEDDMDLDDDMALDGDVGGDSDDAVTDDEEDADLDDEDAKSADTAPEDETEKLNSIEAAEDQDTLMENAAEAAPQPQRNAASSEDEEGAQGEELTGGRDNDAHNEDEPTRDQPQGAEDAGRDDEGATVRESGPQGKSSKEQKKKAPPAPPNPLKDSVDEVEKWLKRIQLVDEDENGDEEEGQGEGESEEEQQGLNKDAAQDESSKLEGVAEATGDSAEHAGELEREDEEEDEGETDEMDVDENEDESAENKDGLGPAPHKSPEDKTSKEQKKSEDVSEEKDATLKEDRPANGKSHAAPRSEISKNTQALTAMAEEDDGDVEMRSGEGQEDIIYNAGGEGDVSNERLQQIDRLSTSVCSELTERLRMVLEPTKRGGMQGDYKTGKRLNMRKVLAWVASDYRKDRIWLRRNKPSKREHNVIVCLDNTKSMRSNESGELSLCAVYAITQAMSRLEIGTVGVSSFGSSVRPLRTLASPAPLSLPELLQHFNFDEESAGSMSRSLPAVLDDCDEQFSHVVGEDYKQACLAVVVTDGRFNKEAVRHSVQNMLSKNRLPVLIIVDESADSGRSIYNLKEVIRDPTGRSRMAPFLSNKDFPFPFYAVIQDVSQLPNVLSDVIKQWVEVTATR</sequence>
<feature type="compositionally biased region" description="Acidic residues" evidence="11">
    <location>
        <begin position="3986"/>
        <end position="4025"/>
    </location>
</feature>
<feature type="region of interest" description="Disordered" evidence="11">
    <location>
        <begin position="3783"/>
        <end position="4292"/>
    </location>
</feature>
<gene>
    <name evidence="13" type="primary">MDN1</name>
    <name evidence="13" type="ORF">FOL47_000795</name>
</gene>
<keyword evidence="5 9" id="KW-0547">Nucleotide-binding</keyword>
<keyword evidence="10" id="KW-0175">Coiled coil</keyword>
<dbReference type="InterPro" id="IPR012099">
    <property type="entry name" value="Midasin"/>
</dbReference>
<dbReference type="Pfam" id="PF07728">
    <property type="entry name" value="AAA_5"/>
    <property type="match status" value="7"/>
</dbReference>
<evidence type="ECO:0000256" key="9">
    <source>
        <dbReference type="PIRNR" id="PIRNR010340"/>
    </source>
</evidence>
<dbReference type="CDD" id="cd00009">
    <property type="entry name" value="AAA"/>
    <property type="match status" value="2"/>
</dbReference>